<dbReference type="InterPro" id="IPR014721">
    <property type="entry name" value="Ribsml_uS5_D2-typ_fold_subgr"/>
</dbReference>
<dbReference type="InterPro" id="IPR012677">
    <property type="entry name" value="Nucleotide-bd_a/b_plait_sf"/>
</dbReference>
<dbReference type="Pfam" id="PF00333">
    <property type="entry name" value="Ribosomal_S5"/>
    <property type="match status" value="1"/>
</dbReference>
<dbReference type="Pfam" id="PF03719">
    <property type="entry name" value="Ribosomal_S5_C"/>
    <property type="match status" value="1"/>
</dbReference>
<dbReference type="AlphaFoldDB" id="A0AAD7U9C6"/>
<reference evidence="11" key="1">
    <citation type="submission" date="2023-01" db="EMBL/GenBank/DDBJ databases">
        <title>Metagenome sequencing of chrysophaentin producing Chrysophaeum taylorii.</title>
        <authorList>
            <person name="Davison J."/>
            <person name="Bewley C."/>
        </authorList>
    </citation>
    <scope>NUCLEOTIDE SEQUENCE</scope>
    <source>
        <strain evidence="11">NIES-1699</strain>
    </source>
</reference>
<accession>A0AAD7U9C6</accession>
<evidence type="ECO:0000256" key="5">
    <source>
        <dbReference type="PROSITE-ProRule" id="PRU00176"/>
    </source>
</evidence>
<evidence type="ECO:0000256" key="3">
    <source>
        <dbReference type="ARBA" id="ARBA00022980"/>
    </source>
</evidence>
<evidence type="ECO:0000256" key="2">
    <source>
        <dbReference type="ARBA" id="ARBA00008945"/>
    </source>
</evidence>
<name>A0AAD7U9C6_9STRA</name>
<sequence length="381" mass="42317">MVRAKRVLSLRNLPFALNTVERVESAVLGLLPRGCEASKVELVTRSSGRFNGRAFLELKDERQVDMALRSLRGQDVEGRPLKTRIVLRPLTPEDEASRQKDPLEELVRSFEERPTPTVDEVREAMLEYDQYDFFKTWKMPGLTKPEWLEAETKPEEKPKEDAGIDGTDYSKPMGRWAETIVRVDRVQKVVEGGVVTKFRALVVVGNLMGAGGYAHGKGSSPQDAVARASRAAKQDLHFYDRFEGTALTHDVRGKHNSTIVDIIATPPGYGATGGRLGRAILTQLGFSSFTIKGYGRRTPASFVYATFNALNHLDSVESIARRRGRRLLEIEHGLKNEKGLPLTTKSQKMRKLNQSLIDAHVGAANATNPALDSLRHLASSD</sequence>
<evidence type="ECO:0000259" key="10">
    <source>
        <dbReference type="PROSITE" id="PS50881"/>
    </source>
</evidence>
<evidence type="ECO:0000256" key="8">
    <source>
        <dbReference type="SAM" id="MobiDB-lite"/>
    </source>
</evidence>
<evidence type="ECO:0000256" key="1">
    <source>
        <dbReference type="ARBA" id="ARBA00004474"/>
    </source>
</evidence>
<comment type="similarity">
    <text evidence="2 7">Belongs to the universal ribosomal protein uS5 family.</text>
</comment>
<dbReference type="EMBL" id="JAQMWT010000480">
    <property type="protein sequence ID" value="KAJ8600707.1"/>
    <property type="molecule type" value="Genomic_DNA"/>
</dbReference>
<dbReference type="SUPFAM" id="SSF54928">
    <property type="entry name" value="RNA-binding domain, RBD"/>
    <property type="match status" value="1"/>
</dbReference>
<feature type="compositionally biased region" description="Basic and acidic residues" evidence="8">
    <location>
        <begin position="150"/>
        <end position="162"/>
    </location>
</feature>
<dbReference type="GO" id="GO:0006412">
    <property type="term" value="P:translation"/>
    <property type="evidence" value="ECO:0007669"/>
    <property type="project" value="InterPro"/>
</dbReference>
<evidence type="ECO:0000256" key="7">
    <source>
        <dbReference type="RuleBase" id="RU003823"/>
    </source>
</evidence>
<evidence type="ECO:0000313" key="11">
    <source>
        <dbReference type="EMBL" id="KAJ8600707.1"/>
    </source>
</evidence>
<dbReference type="CDD" id="cd00590">
    <property type="entry name" value="RRM_SF"/>
    <property type="match status" value="1"/>
</dbReference>
<comment type="caution">
    <text evidence="11">The sequence shown here is derived from an EMBL/GenBank/DDBJ whole genome shotgun (WGS) entry which is preliminary data.</text>
</comment>
<dbReference type="GO" id="GO:0009536">
    <property type="term" value="C:plastid"/>
    <property type="evidence" value="ECO:0007669"/>
    <property type="project" value="UniProtKB-SubCell"/>
</dbReference>
<dbReference type="PANTHER" id="PTHR48277">
    <property type="entry name" value="MITOCHONDRIAL RIBOSOMAL PROTEIN S5"/>
    <property type="match status" value="1"/>
</dbReference>
<dbReference type="PROSITE" id="PS50102">
    <property type="entry name" value="RRM"/>
    <property type="match status" value="1"/>
</dbReference>
<dbReference type="Gene3D" id="3.30.160.20">
    <property type="match status" value="1"/>
</dbReference>
<evidence type="ECO:0000256" key="6">
    <source>
        <dbReference type="PROSITE-ProRule" id="PRU00268"/>
    </source>
</evidence>
<keyword evidence="4 6" id="KW-0687">Ribonucleoprotein</keyword>
<keyword evidence="12" id="KW-1185">Reference proteome</keyword>
<dbReference type="Gene3D" id="3.30.70.330">
    <property type="match status" value="1"/>
</dbReference>
<feature type="domain" description="S5 DRBM" evidence="10">
    <location>
        <begin position="176"/>
        <end position="239"/>
    </location>
</feature>
<dbReference type="Proteomes" id="UP001230188">
    <property type="component" value="Unassembled WGS sequence"/>
</dbReference>
<keyword evidence="5" id="KW-0694">RNA-binding</keyword>
<evidence type="ECO:0008006" key="13">
    <source>
        <dbReference type="Google" id="ProtNLM"/>
    </source>
</evidence>
<feature type="region of interest" description="Disordered" evidence="8">
    <location>
        <begin position="150"/>
        <end position="169"/>
    </location>
</feature>
<dbReference type="InterPro" id="IPR000504">
    <property type="entry name" value="RRM_dom"/>
</dbReference>
<dbReference type="InterPro" id="IPR005324">
    <property type="entry name" value="Ribosomal_uS5_C"/>
</dbReference>
<feature type="domain" description="RRM" evidence="9">
    <location>
        <begin position="6"/>
        <end position="88"/>
    </location>
</feature>
<dbReference type="InterPro" id="IPR000851">
    <property type="entry name" value="Ribosomal_uS5"/>
</dbReference>
<dbReference type="GO" id="GO:0003735">
    <property type="term" value="F:structural constituent of ribosome"/>
    <property type="evidence" value="ECO:0007669"/>
    <property type="project" value="UniProtKB-UniRule"/>
</dbReference>
<dbReference type="InterPro" id="IPR035979">
    <property type="entry name" value="RBD_domain_sf"/>
</dbReference>
<dbReference type="PROSITE" id="PS50881">
    <property type="entry name" value="S5_DSRBD"/>
    <property type="match status" value="1"/>
</dbReference>
<gene>
    <name evidence="11" type="ORF">CTAYLR_003913</name>
</gene>
<dbReference type="GO" id="GO:0005840">
    <property type="term" value="C:ribosome"/>
    <property type="evidence" value="ECO:0007669"/>
    <property type="project" value="UniProtKB-KW"/>
</dbReference>
<dbReference type="InterPro" id="IPR020568">
    <property type="entry name" value="Ribosomal_Su5_D2-typ_SF"/>
</dbReference>
<dbReference type="GO" id="GO:1990904">
    <property type="term" value="C:ribonucleoprotein complex"/>
    <property type="evidence" value="ECO:0007669"/>
    <property type="project" value="UniProtKB-UniRule"/>
</dbReference>
<evidence type="ECO:0000256" key="4">
    <source>
        <dbReference type="ARBA" id="ARBA00023274"/>
    </source>
</evidence>
<dbReference type="GO" id="GO:0003723">
    <property type="term" value="F:RNA binding"/>
    <property type="evidence" value="ECO:0007669"/>
    <property type="project" value="UniProtKB-UniRule"/>
</dbReference>
<evidence type="ECO:0000313" key="12">
    <source>
        <dbReference type="Proteomes" id="UP001230188"/>
    </source>
</evidence>
<dbReference type="SUPFAM" id="SSF54768">
    <property type="entry name" value="dsRNA-binding domain-like"/>
    <property type="match status" value="1"/>
</dbReference>
<dbReference type="Gene3D" id="3.30.230.10">
    <property type="match status" value="1"/>
</dbReference>
<protein>
    <recommendedName>
        <fullName evidence="13">S5 DRBM domain-containing protein</fullName>
    </recommendedName>
</protein>
<dbReference type="InterPro" id="IPR013810">
    <property type="entry name" value="Ribosomal_uS5_N"/>
</dbReference>
<comment type="subcellular location">
    <subcellularLocation>
        <location evidence="1">Plastid</location>
    </subcellularLocation>
</comment>
<evidence type="ECO:0000259" key="9">
    <source>
        <dbReference type="PROSITE" id="PS50102"/>
    </source>
</evidence>
<organism evidence="11 12">
    <name type="scientific">Chrysophaeum taylorii</name>
    <dbReference type="NCBI Taxonomy" id="2483200"/>
    <lineage>
        <taxon>Eukaryota</taxon>
        <taxon>Sar</taxon>
        <taxon>Stramenopiles</taxon>
        <taxon>Ochrophyta</taxon>
        <taxon>Pelagophyceae</taxon>
        <taxon>Pelagomonadales</taxon>
        <taxon>Pelagomonadaceae</taxon>
        <taxon>Chrysophaeum</taxon>
    </lineage>
</organism>
<dbReference type="SUPFAM" id="SSF54211">
    <property type="entry name" value="Ribosomal protein S5 domain 2-like"/>
    <property type="match status" value="1"/>
</dbReference>
<keyword evidence="3 6" id="KW-0689">Ribosomal protein</keyword>
<proteinExistence type="inferred from homology"/>
<dbReference type="PANTHER" id="PTHR48277:SF1">
    <property type="entry name" value="MITOCHONDRIAL RIBOSOMAL PROTEIN S5"/>
    <property type="match status" value="1"/>
</dbReference>
<dbReference type="FunFam" id="3.30.230.10:FF:000002">
    <property type="entry name" value="30S ribosomal protein S5"/>
    <property type="match status" value="1"/>
</dbReference>